<dbReference type="RefSeq" id="WP_035840488.1">
    <property type="nucleotide sequence ID" value="NZ_JACHBQ010000001.1"/>
</dbReference>
<gene>
    <name evidence="2" type="ORF">BJ997_002821</name>
    <name evidence="1" type="ORF">GY21_20295</name>
</gene>
<proteinExistence type="predicted"/>
<evidence type="ECO:0000313" key="2">
    <source>
        <dbReference type="EMBL" id="MBB5642273.1"/>
    </source>
</evidence>
<dbReference type="OrthoDB" id="4946960at2"/>
<reference evidence="1 3" key="1">
    <citation type="submission" date="2014-08" db="EMBL/GenBank/DDBJ databases">
        <authorList>
            <person name="Sisinthy S."/>
        </authorList>
    </citation>
    <scope>NUCLEOTIDE SEQUENCE [LARGE SCALE GENOMIC DNA]</scope>
    <source>
        <strain evidence="1 3">RuG17</strain>
    </source>
</reference>
<accession>A0A099IZX7</accession>
<sequence length="89" mass="9868">MITLHQDADGFIRMNRHFPTKTPVSIIFSDGSQESFVGEQLNAVYDQAQAEYRAENHLDAKGFSRRPAKTVQAQTSITFVKVQPGLASA</sequence>
<evidence type="ECO:0000313" key="3">
    <source>
        <dbReference type="Proteomes" id="UP000029864"/>
    </source>
</evidence>
<reference evidence="2 4" key="2">
    <citation type="submission" date="2020-08" db="EMBL/GenBank/DDBJ databases">
        <title>Sequencing the genomes of 1000 actinobacteria strains.</title>
        <authorList>
            <person name="Klenk H.-P."/>
        </authorList>
    </citation>
    <scope>NUCLEOTIDE SEQUENCE [LARGE SCALE GENOMIC DNA]</scope>
    <source>
        <strain evidence="2 4">DSM 21065</strain>
    </source>
</reference>
<evidence type="ECO:0000313" key="1">
    <source>
        <dbReference type="EMBL" id="KGJ71714.1"/>
    </source>
</evidence>
<evidence type="ECO:0000313" key="4">
    <source>
        <dbReference type="Proteomes" id="UP000561726"/>
    </source>
</evidence>
<dbReference type="EMBL" id="JPXF01000145">
    <property type="protein sequence ID" value="KGJ71714.1"/>
    <property type="molecule type" value="Genomic_DNA"/>
</dbReference>
<name>A0A099IZX7_9MICO</name>
<dbReference type="AlphaFoldDB" id="A0A099IZX7"/>
<dbReference type="Proteomes" id="UP000561726">
    <property type="component" value="Unassembled WGS sequence"/>
</dbReference>
<dbReference type="Proteomes" id="UP000029864">
    <property type="component" value="Unassembled WGS sequence"/>
</dbReference>
<dbReference type="eggNOG" id="ENOG50323W1">
    <property type="taxonomic scope" value="Bacteria"/>
</dbReference>
<dbReference type="EMBL" id="JACHBQ010000001">
    <property type="protein sequence ID" value="MBB5642273.1"/>
    <property type="molecule type" value="Genomic_DNA"/>
</dbReference>
<organism evidence="1 3">
    <name type="scientific">Cryobacterium roopkundense</name>
    <dbReference type="NCBI Taxonomy" id="1001240"/>
    <lineage>
        <taxon>Bacteria</taxon>
        <taxon>Bacillati</taxon>
        <taxon>Actinomycetota</taxon>
        <taxon>Actinomycetes</taxon>
        <taxon>Micrococcales</taxon>
        <taxon>Microbacteriaceae</taxon>
        <taxon>Cryobacterium</taxon>
    </lineage>
</organism>
<keyword evidence="3" id="KW-1185">Reference proteome</keyword>
<comment type="caution">
    <text evidence="1">The sequence shown here is derived from an EMBL/GenBank/DDBJ whole genome shotgun (WGS) entry which is preliminary data.</text>
</comment>
<protein>
    <submittedName>
        <fullName evidence="1">Uncharacterized protein</fullName>
    </submittedName>
</protein>